<gene>
    <name evidence="3" type="ORF">CGI_10001409</name>
</gene>
<dbReference type="InterPro" id="IPR029021">
    <property type="entry name" value="Prot-tyrosine_phosphatase-like"/>
</dbReference>
<name>K1Q410_MAGGI</name>
<dbReference type="GO" id="GO:0004725">
    <property type="term" value="F:protein tyrosine phosphatase activity"/>
    <property type="evidence" value="ECO:0007669"/>
    <property type="project" value="InterPro"/>
</dbReference>
<sequence length="394" mass="44193">MFNGYFCTGCNRTFGDNCSNHCPFNCLYGQCHLLTGQCYSCVPGYQGQDCNQECENGKYGFNCENNCGHCQQNTQCHNVNGWCLQGCFPGYIGPSCNLSPNTALNLSNIYQNIQIDDSATARGNDKKADDDIDVDIDEKIHNENPYGDVYHNGKIIPYVDVGNLGNEIIEKSKNENDGFKQEYAEQYRTIFLTLHEMFKAPAVALNATGFLKKLATKKEQSLGKEFQSFTKENACIITHYPAPENAVDFLRLITDYDCELVVSMEPLQEVESKGNETWSVNITEPSSRLTVDSHQTVSQILALVSFSQNIKTKNPIIVVSRDGAALCGVFCAVYNLIQQLTMDEEIDVFSVVRLLQTRRPELCLTLDLYNGGIQEFTNRLEVLIDIDGHQFKIC</sequence>
<organism evidence="3">
    <name type="scientific">Magallana gigas</name>
    <name type="common">Pacific oyster</name>
    <name type="synonym">Crassostrea gigas</name>
    <dbReference type="NCBI Taxonomy" id="29159"/>
    <lineage>
        <taxon>Eukaryota</taxon>
        <taxon>Metazoa</taxon>
        <taxon>Spiralia</taxon>
        <taxon>Lophotrochozoa</taxon>
        <taxon>Mollusca</taxon>
        <taxon>Bivalvia</taxon>
        <taxon>Autobranchia</taxon>
        <taxon>Pteriomorphia</taxon>
        <taxon>Ostreida</taxon>
        <taxon>Ostreoidea</taxon>
        <taxon>Ostreidae</taxon>
        <taxon>Magallana</taxon>
    </lineage>
</organism>
<evidence type="ECO:0000259" key="1">
    <source>
        <dbReference type="PROSITE" id="PS50055"/>
    </source>
</evidence>
<dbReference type="InParanoid" id="K1Q410"/>
<dbReference type="Gene3D" id="3.90.190.10">
    <property type="entry name" value="Protein tyrosine phosphatase superfamily"/>
    <property type="match status" value="1"/>
</dbReference>
<dbReference type="HOGENOM" id="CLU_728148_0_0_1"/>
<reference evidence="3" key="1">
    <citation type="journal article" date="2012" name="Nature">
        <title>The oyster genome reveals stress adaptation and complexity of shell formation.</title>
        <authorList>
            <person name="Zhang G."/>
            <person name="Fang X."/>
            <person name="Guo X."/>
            <person name="Li L."/>
            <person name="Luo R."/>
            <person name="Xu F."/>
            <person name="Yang P."/>
            <person name="Zhang L."/>
            <person name="Wang X."/>
            <person name="Qi H."/>
            <person name="Xiong Z."/>
            <person name="Que H."/>
            <person name="Xie Y."/>
            <person name="Holland P.W."/>
            <person name="Paps J."/>
            <person name="Zhu Y."/>
            <person name="Wu F."/>
            <person name="Chen Y."/>
            <person name="Wang J."/>
            <person name="Peng C."/>
            <person name="Meng J."/>
            <person name="Yang L."/>
            <person name="Liu J."/>
            <person name="Wen B."/>
            <person name="Zhang N."/>
            <person name="Huang Z."/>
            <person name="Zhu Q."/>
            <person name="Feng Y."/>
            <person name="Mount A."/>
            <person name="Hedgecock D."/>
            <person name="Xu Z."/>
            <person name="Liu Y."/>
            <person name="Domazet-Loso T."/>
            <person name="Du Y."/>
            <person name="Sun X."/>
            <person name="Zhang S."/>
            <person name="Liu B."/>
            <person name="Cheng P."/>
            <person name="Jiang X."/>
            <person name="Li J."/>
            <person name="Fan D."/>
            <person name="Wang W."/>
            <person name="Fu W."/>
            <person name="Wang T."/>
            <person name="Wang B."/>
            <person name="Zhang J."/>
            <person name="Peng Z."/>
            <person name="Li Y."/>
            <person name="Li N."/>
            <person name="Wang J."/>
            <person name="Chen M."/>
            <person name="He Y."/>
            <person name="Tan F."/>
            <person name="Song X."/>
            <person name="Zheng Q."/>
            <person name="Huang R."/>
            <person name="Yang H."/>
            <person name="Du X."/>
            <person name="Chen L."/>
            <person name="Yang M."/>
            <person name="Gaffney P.M."/>
            <person name="Wang S."/>
            <person name="Luo L."/>
            <person name="She Z."/>
            <person name="Ming Y."/>
            <person name="Huang W."/>
            <person name="Zhang S."/>
            <person name="Huang B."/>
            <person name="Zhang Y."/>
            <person name="Qu T."/>
            <person name="Ni P."/>
            <person name="Miao G."/>
            <person name="Wang J."/>
            <person name="Wang Q."/>
            <person name="Steinberg C.E."/>
            <person name="Wang H."/>
            <person name="Li N."/>
            <person name="Qian L."/>
            <person name="Zhang G."/>
            <person name="Li Y."/>
            <person name="Yang H."/>
            <person name="Liu X."/>
            <person name="Wang J."/>
            <person name="Yin Y."/>
            <person name="Wang J."/>
        </authorList>
    </citation>
    <scope>NUCLEOTIDE SEQUENCE [LARGE SCALE GENOMIC DNA]</scope>
    <source>
        <strain evidence="3">05x7-T-G4-1.051#20</strain>
    </source>
</reference>
<dbReference type="InterPro" id="IPR002049">
    <property type="entry name" value="LE_dom"/>
</dbReference>
<feature type="domain" description="Tyrosine specific protein phosphatases" evidence="2">
    <location>
        <begin position="298"/>
        <end position="370"/>
    </location>
</feature>
<dbReference type="InterPro" id="IPR000387">
    <property type="entry name" value="Tyr_Pase_dom"/>
</dbReference>
<proteinExistence type="predicted"/>
<accession>K1Q410</accession>
<dbReference type="Gene3D" id="2.170.300.10">
    <property type="entry name" value="Tie2 ligand-binding domain superfamily"/>
    <property type="match status" value="1"/>
</dbReference>
<protein>
    <submittedName>
        <fullName evidence="3">Multiple epidermal growth factor-like domains 6</fullName>
    </submittedName>
</protein>
<evidence type="ECO:0000259" key="2">
    <source>
        <dbReference type="PROSITE" id="PS50056"/>
    </source>
</evidence>
<evidence type="ECO:0000313" key="3">
    <source>
        <dbReference type="EMBL" id="EKC28573.1"/>
    </source>
</evidence>
<dbReference type="InterPro" id="IPR000242">
    <property type="entry name" value="PTP_cat"/>
</dbReference>
<dbReference type="PROSITE" id="PS50056">
    <property type="entry name" value="TYR_PHOSPHATASE_2"/>
    <property type="match status" value="1"/>
</dbReference>
<feature type="domain" description="Tyrosine-protein phosphatase" evidence="1">
    <location>
        <begin position="277"/>
        <end position="369"/>
    </location>
</feature>
<dbReference type="Pfam" id="PF00102">
    <property type="entry name" value="Y_phosphatase"/>
    <property type="match status" value="1"/>
</dbReference>
<dbReference type="PROSITE" id="PS50055">
    <property type="entry name" value="TYR_PHOSPHATASE_PTP"/>
    <property type="match status" value="1"/>
</dbReference>
<dbReference type="InterPro" id="IPR052108">
    <property type="entry name" value="MEGF/SIB"/>
</dbReference>
<dbReference type="EMBL" id="JH817318">
    <property type="protein sequence ID" value="EKC28573.1"/>
    <property type="molecule type" value="Genomic_DNA"/>
</dbReference>
<dbReference type="SUPFAM" id="SSF52799">
    <property type="entry name" value="(Phosphotyrosine protein) phosphatases II"/>
    <property type="match status" value="1"/>
</dbReference>
<dbReference type="PANTHER" id="PTHR24035:SF109">
    <property type="entry name" value="PROTEIN DRAPER"/>
    <property type="match status" value="1"/>
</dbReference>
<dbReference type="AlphaFoldDB" id="K1Q410"/>
<dbReference type="CDD" id="cd00055">
    <property type="entry name" value="EGF_Lam"/>
    <property type="match status" value="1"/>
</dbReference>
<dbReference type="PANTHER" id="PTHR24035">
    <property type="entry name" value="MULTIPLE EPIDERMAL GROWTH FACTOR-LIKE DOMAINS PROTEIN"/>
    <property type="match status" value="1"/>
</dbReference>